<dbReference type="EMBL" id="JABSTR010000002">
    <property type="protein sequence ID" value="KAH9364330.1"/>
    <property type="molecule type" value="Genomic_DNA"/>
</dbReference>
<dbReference type="OrthoDB" id="6531294at2759"/>
<name>A0A9J6FMF1_HAELO</name>
<proteinExistence type="predicted"/>
<sequence>MLRMNPEDFSLVLKPRVTANLKDHFKPGELSVALVSHVSTPRGDTLSVWPIWEQNIVIVTTQDLNVANALVREFTLKTANGALPMAGHAKINGEVCRGGITVHEKETSETLKSAVQWQEGEMAFIRKLGKSAVALITFVGREVPRNAAAIAAKKWAPPQTAPTCLICVDSHLTGSQACTGKFRRIQHVHLEINQNRTPRAGGENKRRGASRGTAATGDRAPASQKKTQQQLKTAWDQGAPALSSSDFPALGNSGGATSSPDAAPHAKINKVGRWVGVASRSLCPPPSPELNELRQELAALRAENAKLITKISALEEANKSAPLPLPSLPSPVEIPAVEAEPIGEVPLQEEHINLDSLSTWVIALEEAREIRILGPLYTSKTARADTTLQKLRKVGEQVGRMVRPAFVTSRILYSTPYLHLRKDDENCVEVVLRKIMKLDLPITTSNAKLLALSMVNTYRELREAQPHRQYTRLAQTESAIAS</sequence>
<feature type="coiled-coil region" evidence="1">
    <location>
        <begin position="290"/>
        <end position="317"/>
    </location>
</feature>
<evidence type="ECO:0000256" key="1">
    <source>
        <dbReference type="SAM" id="Coils"/>
    </source>
</evidence>
<accession>A0A9J6FMF1</accession>
<evidence type="ECO:0000313" key="4">
    <source>
        <dbReference type="Proteomes" id="UP000821853"/>
    </source>
</evidence>
<gene>
    <name evidence="3" type="ORF">HPB48_001291</name>
</gene>
<keyword evidence="1" id="KW-0175">Coiled coil</keyword>
<reference evidence="3 4" key="1">
    <citation type="journal article" date="2020" name="Cell">
        <title>Large-Scale Comparative Analyses of Tick Genomes Elucidate Their Genetic Diversity and Vector Capacities.</title>
        <authorList>
            <consortium name="Tick Genome and Microbiome Consortium (TIGMIC)"/>
            <person name="Jia N."/>
            <person name="Wang J."/>
            <person name="Shi W."/>
            <person name="Du L."/>
            <person name="Sun Y."/>
            <person name="Zhan W."/>
            <person name="Jiang J.F."/>
            <person name="Wang Q."/>
            <person name="Zhang B."/>
            <person name="Ji P."/>
            <person name="Bell-Sakyi L."/>
            <person name="Cui X.M."/>
            <person name="Yuan T.T."/>
            <person name="Jiang B.G."/>
            <person name="Yang W.F."/>
            <person name="Lam T.T."/>
            <person name="Chang Q.C."/>
            <person name="Ding S.J."/>
            <person name="Wang X.J."/>
            <person name="Zhu J.G."/>
            <person name="Ruan X.D."/>
            <person name="Zhao L."/>
            <person name="Wei J.T."/>
            <person name="Ye R.Z."/>
            <person name="Que T.C."/>
            <person name="Du C.H."/>
            <person name="Zhou Y.H."/>
            <person name="Cheng J.X."/>
            <person name="Dai P.F."/>
            <person name="Guo W.B."/>
            <person name="Han X.H."/>
            <person name="Huang E.J."/>
            <person name="Li L.F."/>
            <person name="Wei W."/>
            <person name="Gao Y.C."/>
            <person name="Liu J.Z."/>
            <person name="Shao H.Z."/>
            <person name="Wang X."/>
            <person name="Wang C.C."/>
            <person name="Yang T.C."/>
            <person name="Huo Q.B."/>
            <person name="Li W."/>
            <person name="Chen H.Y."/>
            <person name="Chen S.E."/>
            <person name="Zhou L.G."/>
            <person name="Ni X.B."/>
            <person name="Tian J.H."/>
            <person name="Sheng Y."/>
            <person name="Liu T."/>
            <person name="Pan Y.S."/>
            <person name="Xia L.Y."/>
            <person name="Li J."/>
            <person name="Zhao F."/>
            <person name="Cao W.C."/>
        </authorList>
    </citation>
    <scope>NUCLEOTIDE SEQUENCE [LARGE SCALE GENOMIC DNA]</scope>
    <source>
        <strain evidence="3">HaeL-2018</strain>
    </source>
</reference>
<dbReference type="AlphaFoldDB" id="A0A9J6FMF1"/>
<organism evidence="3 4">
    <name type="scientific">Haemaphysalis longicornis</name>
    <name type="common">Bush tick</name>
    <dbReference type="NCBI Taxonomy" id="44386"/>
    <lineage>
        <taxon>Eukaryota</taxon>
        <taxon>Metazoa</taxon>
        <taxon>Ecdysozoa</taxon>
        <taxon>Arthropoda</taxon>
        <taxon>Chelicerata</taxon>
        <taxon>Arachnida</taxon>
        <taxon>Acari</taxon>
        <taxon>Parasitiformes</taxon>
        <taxon>Ixodida</taxon>
        <taxon>Ixodoidea</taxon>
        <taxon>Ixodidae</taxon>
        <taxon>Haemaphysalinae</taxon>
        <taxon>Haemaphysalis</taxon>
    </lineage>
</organism>
<evidence type="ECO:0000256" key="2">
    <source>
        <dbReference type="SAM" id="MobiDB-lite"/>
    </source>
</evidence>
<comment type="caution">
    <text evidence="3">The sequence shown here is derived from an EMBL/GenBank/DDBJ whole genome shotgun (WGS) entry which is preliminary data.</text>
</comment>
<protein>
    <submittedName>
        <fullName evidence="3">Uncharacterized protein</fullName>
    </submittedName>
</protein>
<dbReference type="VEuPathDB" id="VectorBase:HLOH_059963"/>
<feature type="region of interest" description="Disordered" evidence="2">
    <location>
        <begin position="191"/>
        <end position="264"/>
    </location>
</feature>
<dbReference type="Proteomes" id="UP000821853">
    <property type="component" value="Chromosome 10"/>
</dbReference>
<keyword evidence="4" id="KW-1185">Reference proteome</keyword>
<evidence type="ECO:0000313" key="3">
    <source>
        <dbReference type="EMBL" id="KAH9364330.1"/>
    </source>
</evidence>